<dbReference type="Pfam" id="PF09994">
    <property type="entry name" value="T6SS_Tle1-like_cat"/>
    <property type="match status" value="1"/>
</dbReference>
<accession>A0A6J4H3X4</accession>
<proteinExistence type="predicted"/>
<evidence type="ECO:0000259" key="1">
    <source>
        <dbReference type="Pfam" id="PF09994"/>
    </source>
</evidence>
<dbReference type="InterPro" id="IPR029058">
    <property type="entry name" value="AB_hydrolase_fold"/>
</dbReference>
<dbReference type="PANTHER" id="PTHR33840:SF1">
    <property type="entry name" value="TLE1 PHOSPHOLIPASE DOMAIN-CONTAINING PROTEIN"/>
    <property type="match status" value="1"/>
</dbReference>
<dbReference type="AlphaFoldDB" id="A0A6J4H3X4"/>
<gene>
    <name evidence="2" type="ORF">AVDCRST_MAG57-156</name>
</gene>
<dbReference type="SUPFAM" id="SSF53474">
    <property type="entry name" value="alpha/beta-Hydrolases"/>
    <property type="match status" value="1"/>
</dbReference>
<name>A0A6J4H3X4_9ACTN</name>
<evidence type="ECO:0000313" key="2">
    <source>
        <dbReference type="EMBL" id="CAA9212467.1"/>
    </source>
</evidence>
<dbReference type="PANTHER" id="PTHR33840">
    <property type="match status" value="1"/>
</dbReference>
<sequence>MGTVGKNVVICLDGTGNQLRVSRNTNVLRLFDMLDYSDESRQIAYYDPGVGTFSALGSWTPFGRRISRLAGLAFGTGLRHNLGEAYLFLMQNWQPGDQLYLFGFSRGAYAVRALAGLLDTIGMLHPHEANLVPYAISAYARKWSPRGGENRSGGADQKSLADRFRDSFARRLGSSEPERIRVQYLGLWDTVEASGHLRGKLGWKGIDDVPNADAARHAASIDERRWPYKMVPLVDPPGAAPSEKRQQVWFPGVHSDIGGTFPDPEPPCRLSDITLKWVVDGGLDAGLRVDPARYVAECTLYDEHTRAPVNRNALPWLPLSFSTRPLRDELVHATAKDRPKLAGRATYADDRWWLPYGADGIAEPAHWPGNGGAPH</sequence>
<protein>
    <recommendedName>
        <fullName evidence="1">T6SS Phospholipase effector Tle1-like catalytic domain-containing protein</fullName>
    </recommendedName>
</protein>
<feature type="domain" description="T6SS Phospholipase effector Tle1-like catalytic" evidence="1">
    <location>
        <begin position="6"/>
        <end position="280"/>
    </location>
</feature>
<dbReference type="EMBL" id="CADCTI010000016">
    <property type="protein sequence ID" value="CAA9212467.1"/>
    <property type="molecule type" value="Genomic_DNA"/>
</dbReference>
<organism evidence="2">
    <name type="scientific">uncultured Blastococcus sp</name>
    <dbReference type="NCBI Taxonomy" id="217144"/>
    <lineage>
        <taxon>Bacteria</taxon>
        <taxon>Bacillati</taxon>
        <taxon>Actinomycetota</taxon>
        <taxon>Actinomycetes</taxon>
        <taxon>Geodermatophilales</taxon>
        <taxon>Geodermatophilaceae</taxon>
        <taxon>Blastococcus</taxon>
        <taxon>environmental samples</taxon>
    </lineage>
</organism>
<reference evidence="2" key="1">
    <citation type="submission" date="2020-02" db="EMBL/GenBank/DDBJ databases">
        <authorList>
            <person name="Meier V. D."/>
        </authorList>
    </citation>
    <scope>NUCLEOTIDE SEQUENCE</scope>
    <source>
        <strain evidence="2">AVDCRST_MAG57</strain>
    </source>
</reference>
<dbReference type="InterPro" id="IPR018712">
    <property type="entry name" value="Tle1-like_cat"/>
</dbReference>